<sequence length="214" mass="23802">MQTDFQFTTLTLACPQFLCHKPIASYTRNGQKISFCRRCKGIIIRTLVEFDFDLSSPAPASKSNTTTTTTTTSTISVQDWLWHLCDLRLYLELERFRLGFEEMIRHIRRELKRNSNNKYAVVEAKAVPGGEWTDHPLAAYVDGHKNGGGAVADASAAVVTAHHPQTQLDGRGPGPARQECRKRLISVAGARSKVGDGDGRRSRERRGLGTERCA</sequence>
<dbReference type="Proteomes" id="UP000027238">
    <property type="component" value="Unassembled WGS sequence"/>
</dbReference>
<comment type="caution">
    <text evidence="2">The sequence shown here is derived from an EMBL/GenBank/DDBJ whole genome shotgun (WGS) entry which is preliminary data.</text>
</comment>
<evidence type="ECO:0000313" key="3">
    <source>
        <dbReference type="Proteomes" id="UP000027238"/>
    </source>
</evidence>
<name>A0A066XWT2_COLSU</name>
<evidence type="ECO:0000313" key="2">
    <source>
        <dbReference type="EMBL" id="KDN70206.1"/>
    </source>
</evidence>
<accession>A0A066XWT2</accession>
<dbReference type="EMBL" id="JMSE01000377">
    <property type="protein sequence ID" value="KDN70206.1"/>
    <property type="molecule type" value="Genomic_DNA"/>
</dbReference>
<feature type="region of interest" description="Disordered" evidence="1">
    <location>
        <begin position="190"/>
        <end position="214"/>
    </location>
</feature>
<dbReference type="AlphaFoldDB" id="A0A066XWT2"/>
<feature type="compositionally biased region" description="Basic and acidic residues" evidence="1">
    <location>
        <begin position="193"/>
        <end position="214"/>
    </location>
</feature>
<dbReference type="HOGENOM" id="CLU_1288831_0_0_1"/>
<keyword evidence="3" id="KW-1185">Reference proteome</keyword>
<protein>
    <submittedName>
        <fullName evidence="2">Uncharacterized protein</fullName>
    </submittedName>
</protein>
<gene>
    <name evidence="2" type="ORF">CSUB01_09122</name>
</gene>
<organism evidence="2 3">
    <name type="scientific">Colletotrichum sublineola</name>
    <name type="common">Sorghum anthracnose fungus</name>
    <dbReference type="NCBI Taxonomy" id="1173701"/>
    <lineage>
        <taxon>Eukaryota</taxon>
        <taxon>Fungi</taxon>
        <taxon>Dikarya</taxon>
        <taxon>Ascomycota</taxon>
        <taxon>Pezizomycotina</taxon>
        <taxon>Sordariomycetes</taxon>
        <taxon>Hypocreomycetidae</taxon>
        <taxon>Glomerellales</taxon>
        <taxon>Glomerellaceae</taxon>
        <taxon>Colletotrichum</taxon>
        <taxon>Colletotrichum graminicola species complex</taxon>
    </lineage>
</organism>
<reference evidence="3" key="1">
    <citation type="journal article" date="2014" name="Genome Announc.">
        <title>Draft genome sequence of Colletotrichum sublineola, a destructive pathogen of cultivated sorghum.</title>
        <authorList>
            <person name="Baroncelli R."/>
            <person name="Sanz-Martin J.M."/>
            <person name="Rech G.E."/>
            <person name="Sukno S.A."/>
            <person name="Thon M.R."/>
        </authorList>
    </citation>
    <scope>NUCLEOTIDE SEQUENCE [LARGE SCALE GENOMIC DNA]</scope>
    <source>
        <strain evidence="3">TX430BB</strain>
    </source>
</reference>
<proteinExistence type="predicted"/>
<evidence type="ECO:0000256" key="1">
    <source>
        <dbReference type="SAM" id="MobiDB-lite"/>
    </source>
</evidence>